<evidence type="ECO:0000313" key="2">
    <source>
        <dbReference type="EMBL" id="RST31028.1"/>
    </source>
</evidence>
<evidence type="ECO:0000259" key="1">
    <source>
        <dbReference type="PROSITE" id="PS50925"/>
    </source>
</evidence>
<name>A0A429VAP7_9SPHN</name>
<evidence type="ECO:0000313" key="3">
    <source>
        <dbReference type="Proteomes" id="UP000274661"/>
    </source>
</evidence>
<dbReference type="InterPro" id="IPR036046">
    <property type="entry name" value="Acylphosphatase-like_dom_sf"/>
</dbReference>
<sequence>MDLLSLAYTSWASPGFRPDELDEIMRQSHTNNPLDGITGLLAFNGAAFLQIIEGAETAVLDLEERLQRDPRHCSLVVRDRRTVDKRAFPGWSMGLMRITSGRFEGQSELMKALERDTAPPVRELILAMMRSIPFDEPMSEAG</sequence>
<protein>
    <submittedName>
        <fullName evidence="2">BLUF domain-containing protein</fullName>
    </submittedName>
</protein>
<dbReference type="Proteomes" id="UP000274661">
    <property type="component" value="Unassembled WGS sequence"/>
</dbReference>
<proteinExistence type="predicted"/>
<dbReference type="SMART" id="SM01034">
    <property type="entry name" value="BLUF"/>
    <property type="match status" value="1"/>
</dbReference>
<dbReference type="GO" id="GO:0071949">
    <property type="term" value="F:FAD binding"/>
    <property type="evidence" value="ECO:0007669"/>
    <property type="project" value="InterPro"/>
</dbReference>
<keyword evidence="3" id="KW-1185">Reference proteome</keyword>
<feature type="domain" description="BLUF" evidence="1">
    <location>
        <begin position="3"/>
        <end position="94"/>
    </location>
</feature>
<dbReference type="RefSeq" id="WP_126718861.1">
    <property type="nucleotide sequence ID" value="NZ_RWJF01000001.1"/>
</dbReference>
<organism evidence="2 3">
    <name type="scientific">Sphingomonas ginkgonis</name>
    <dbReference type="NCBI Taxonomy" id="2315330"/>
    <lineage>
        <taxon>Bacteria</taxon>
        <taxon>Pseudomonadati</taxon>
        <taxon>Pseudomonadota</taxon>
        <taxon>Alphaproteobacteria</taxon>
        <taxon>Sphingomonadales</taxon>
        <taxon>Sphingomonadaceae</taxon>
        <taxon>Sphingomonas</taxon>
    </lineage>
</organism>
<dbReference type="GO" id="GO:0009882">
    <property type="term" value="F:blue light photoreceptor activity"/>
    <property type="evidence" value="ECO:0007669"/>
    <property type="project" value="InterPro"/>
</dbReference>
<dbReference type="AlphaFoldDB" id="A0A429VAP7"/>
<accession>A0A429VAP7</accession>
<gene>
    <name evidence="2" type="ORF">HMF7854_09390</name>
</gene>
<dbReference type="SUPFAM" id="SSF54975">
    <property type="entry name" value="Acylphosphatase/BLUF domain-like"/>
    <property type="match status" value="1"/>
</dbReference>
<dbReference type="InterPro" id="IPR007024">
    <property type="entry name" value="BLUF_domain"/>
</dbReference>
<dbReference type="Pfam" id="PF04940">
    <property type="entry name" value="BLUF"/>
    <property type="match status" value="1"/>
</dbReference>
<dbReference type="OrthoDB" id="196105at2"/>
<dbReference type="EMBL" id="RWJF01000001">
    <property type="protein sequence ID" value="RST31028.1"/>
    <property type="molecule type" value="Genomic_DNA"/>
</dbReference>
<comment type="caution">
    <text evidence="2">The sequence shown here is derived from an EMBL/GenBank/DDBJ whole genome shotgun (WGS) entry which is preliminary data.</text>
</comment>
<reference evidence="2 3" key="1">
    <citation type="submission" date="2018-12" db="EMBL/GenBank/DDBJ databases">
        <title>Sphingomonas sp. HMF7854 Genome sequencing and assembly.</title>
        <authorList>
            <person name="Cha I."/>
            <person name="Kang H."/>
            <person name="Kim H."/>
            <person name="Kang J."/>
            <person name="Joh K."/>
        </authorList>
    </citation>
    <scope>NUCLEOTIDE SEQUENCE [LARGE SCALE GENOMIC DNA]</scope>
    <source>
        <strain evidence="2 3">HMF7854</strain>
    </source>
</reference>
<dbReference type="PROSITE" id="PS50925">
    <property type="entry name" value="BLUF"/>
    <property type="match status" value="1"/>
</dbReference>
<dbReference type="Gene3D" id="3.30.70.100">
    <property type="match status" value="1"/>
</dbReference>